<evidence type="ECO:0000313" key="2">
    <source>
        <dbReference type="Proteomes" id="UP000199114"/>
    </source>
</evidence>
<dbReference type="Proteomes" id="UP000199114">
    <property type="component" value="Unassembled WGS sequence"/>
</dbReference>
<dbReference type="STRING" id="1186196.SAMN04489841_1793"/>
<proteinExistence type="predicted"/>
<evidence type="ECO:0000313" key="1">
    <source>
        <dbReference type="EMBL" id="SEQ45675.1"/>
    </source>
</evidence>
<gene>
    <name evidence="1" type="ORF">SAMN04489841_1793</name>
</gene>
<name>A0A1H9G684_9EURY</name>
<accession>A0A1H9G684</accession>
<protein>
    <submittedName>
        <fullName evidence="1">Uncharacterized protein</fullName>
    </submittedName>
</protein>
<reference evidence="2" key="1">
    <citation type="submission" date="2016-10" db="EMBL/GenBank/DDBJ databases">
        <authorList>
            <person name="Varghese N."/>
            <person name="Submissions S."/>
        </authorList>
    </citation>
    <scope>NUCLEOTIDE SEQUENCE [LARGE SCALE GENOMIC DNA]</scope>
    <source>
        <strain evidence="2">DSM 25055</strain>
    </source>
</reference>
<dbReference type="AlphaFoldDB" id="A0A1H9G684"/>
<sequence>MFNQKYYKLLRVFAYNTPDARVACDPNNGVAMAMDVSNPYV</sequence>
<keyword evidence="2" id="KW-1185">Reference proteome</keyword>
<dbReference type="EMBL" id="FOFD01000002">
    <property type="protein sequence ID" value="SEQ45675.1"/>
    <property type="molecule type" value="Genomic_DNA"/>
</dbReference>
<organism evidence="1 2">
    <name type="scientific">Natrinema salaciae</name>
    <dbReference type="NCBI Taxonomy" id="1186196"/>
    <lineage>
        <taxon>Archaea</taxon>
        <taxon>Methanobacteriati</taxon>
        <taxon>Methanobacteriota</taxon>
        <taxon>Stenosarchaea group</taxon>
        <taxon>Halobacteria</taxon>
        <taxon>Halobacteriales</taxon>
        <taxon>Natrialbaceae</taxon>
        <taxon>Natrinema</taxon>
    </lineage>
</organism>